<feature type="non-terminal residue" evidence="2">
    <location>
        <position position="1"/>
    </location>
</feature>
<gene>
    <name evidence="2" type="ORF">AVDCRST_MAG83-1930</name>
</gene>
<dbReference type="EMBL" id="CADCTE010000109">
    <property type="protein sequence ID" value="CAA9246573.1"/>
    <property type="molecule type" value="Genomic_DNA"/>
</dbReference>
<dbReference type="AlphaFoldDB" id="A0A6J4ICP9"/>
<accession>A0A6J4ICP9</accession>
<feature type="non-terminal residue" evidence="2">
    <location>
        <position position="299"/>
    </location>
</feature>
<evidence type="ECO:0000313" key="2">
    <source>
        <dbReference type="EMBL" id="CAA9246573.1"/>
    </source>
</evidence>
<feature type="region of interest" description="Disordered" evidence="1">
    <location>
        <begin position="1"/>
        <end position="38"/>
    </location>
</feature>
<organism evidence="2">
    <name type="scientific">uncultured Arthrobacter sp</name>
    <dbReference type="NCBI Taxonomy" id="114050"/>
    <lineage>
        <taxon>Bacteria</taxon>
        <taxon>Bacillati</taxon>
        <taxon>Actinomycetota</taxon>
        <taxon>Actinomycetes</taxon>
        <taxon>Micrococcales</taxon>
        <taxon>Micrococcaceae</taxon>
        <taxon>Arthrobacter</taxon>
        <taxon>environmental samples</taxon>
    </lineage>
</organism>
<feature type="region of interest" description="Disordered" evidence="1">
    <location>
        <begin position="240"/>
        <end position="299"/>
    </location>
</feature>
<sequence>GDSRGRASGRNRSLRHQAFEPGRRAGPEREALQPARRHVRDTLRAHLAGPVPVGVDHVTAAQRGDRGEPHDPVVEQLESGRVQLRVEHEPAGLVVRQQLHHFQPHGRLHRGGLLDGRVRPGEPQLPREVLRLRADPGRPDGARRGARPAAVPGVPRHRPAGDLLGGHPALGRPPRGPVRLPLLHQGHPGGPHRGRPARRCQLVADLLPDRHAAVPAGDLRGGDPDVHHVLERLPLAAAGAHADQVPDHPGRAQQPGRGFSDPVLRDDGLRRPRHPAAARRLPGPPAPDRPRGCQHRHQV</sequence>
<feature type="region of interest" description="Disordered" evidence="1">
    <location>
        <begin position="134"/>
        <end position="163"/>
    </location>
</feature>
<evidence type="ECO:0008006" key="3">
    <source>
        <dbReference type="Google" id="ProtNLM"/>
    </source>
</evidence>
<feature type="compositionally biased region" description="Basic and acidic residues" evidence="1">
    <location>
        <begin position="134"/>
        <end position="143"/>
    </location>
</feature>
<protein>
    <recommendedName>
        <fullName evidence="3">ABC transporter, permease protein 2 (Cluster 1, maltose/g3p/polyamine/iron)</fullName>
    </recommendedName>
</protein>
<feature type="compositionally biased region" description="Basic and acidic residues" evidence="1">
    <location>
        <begin position="17"/>
        <end position="31"/>
    </location>
</feature>
<proteinExistence type="predicted"/>
<name>A0A6J4ICP9_9MICC</name>
<reference evidence="2" key="1">
    <citation type="submission" date="2020-02" db="EMBL/GenBank/DDBJ databases">
        <authorList>
            <person name="Meier V. D."/>
        </authorList>
    </citation>
    <scope>NUCLEOTIDE SEQUENCE</scope>
    <source>
        <strain evidence="2">AVDCRST_MAG83</strain>
    </source>
</reference>
<evidence type="ECO:0000256" key="1">
    <source>
        <dbReference type="SAM" id="MobiDB-lite"/>
    </source>
</evidence>